<reference evidence="7 8" key="1">
    <citation type="journal article" date="2020" name="ISME J.">
        <title>Uncovering the hidden diversity of litter-decomposition mechanisms in mushroom-forming fungi.</title>
        <authorList>
            <person name="Floudas D."/>
            <person name="Bentzer J."/>
            <person name="Ahren D."/>
            <person name="Johansson T."/>
            <person name="Persson P."/>
            <person name="Tunlid A."/>
        </authorList>
    </citation>
    <scope>NUCLEOTIDE SEQUENCE [LARGE SCALE GENOMIC DNA]</scope>
    <source>
        <strain evidence="7 8">CBS 291.85</strain>
    </source>
</reference>
<dbReference type="Pfam" id="PF01566">
    <property type="entry name" value="Nramp"/>
    <property type="match status" value="2"/>
</dbReference>
<feature type="transmembrane region" description="Helical" evidence="6">
    <location>
        <begin position="167"/>
        <end position="190"/>
    </location>
</feature>
<feature type="transmembrane region" description="Helical" evidence="6">
    <location>
        <begin position="88"/>
        <end position="108"/>
    </location>
</feature>
<evidence type="ECO:0000256" key="6">
    <source>
        <dbReference type="SAM" id="Phobius"/>
    </source>
</evidence>
<dbReference type="GO" id="GO:0005886">
    <property type="term" value="C:plasma membrane"/>
    <property type="evidence" value="ECO:0007669"/>
    <property type="project" value="TreeGrafter"/>
</dbReference>
<feature type="compositionally biased region" description="Polar residues" evidence="5">
    <location>
        <begin position="443"/>
        <end position="458"/>
    </location>
</feature>
<evidence type="ECO:0000313" key="8">
    <source>
        <dbReference type="Proteomes" id="UP000559256"/>
    </source>
</evidence>
<dbReference type="PANTHER" id="PTHR11706">
    <property type="entry name" value="SOLUTE CARRIER PROTEIN FAMILY 11 MEMBER"/>
    <property type="match status" value="1"/>
</dbReference>
<dbReference type="InterPro" id="IPR001046">
    <property type="entry name" value="NRAMP_fam"/>
</dbReference>
<dbReference type="EMBL" id="JAACJM010000001">
    <property type="protein sequence ID" value="KAF5374865.1"/>
    <property type="molecule type" value="Genomic_DNA"/>
</dbReference>
<feature type="transmembrane region" description="Helical" evidence="6">
    <location>
        <begin position="266"/>
        <end position="290"/>
    </location>
</feature>
<evidence type="ECO:0008006" key="9">
    <source>
        <dbReference type="Google" id="ProtNLM"/>
    </source>
</evidence>
<dbReference type="GO" id="GO:0015086">
    <property type="term" value="F:cadmium ion transmembrane transporter activity"/>
    <property type="evidence" value="ECO:0007669"/>
    <property type="project" value="TreeGrafter"/>
</dbReference>
<dbReference type="AlphaFoldDB" id="A0A8H5H1U9"/>
<dbReference type="OrthoDB" id="409173at2759"/>
<dbReference type="PRINTS" id="PR00447">
    <property type="entry name" value="NATRESASSCMP"/>
</dbReference>
<feature type="transmembrane region" description="Helical" evidence="6">
    <location>
        <begin position="54"/>
        <end position="76"/>
    </location>
</feature>
<evidence type="ECO:0000256" key="5">
    <source>
        <dbReference type="SAM" id="MobiDB-lite"/>
    </source>
</evidence>
<feature type="transmembrane region" description="Helical" evidence="6">
    <location>
        <begin position="384"/>
        <end position="406"/>
    </location>
</feature>
<dbReference type="PANTHER" id="PTHR11706:SF101">
    <property type="entry name" value="MANGANESE TRANSPORTER SMF1"/>
    <property type="match status" value="1"/>
</dbReference>
<keyword evidence="2 6" id="KW-0812">Transmembrane</keyword>
<dbReference type="Proteomes" id="UP000559256">
    <property type="component" value="Unassembled WGS sequence"/>
</dbReference>
<dbReference type="GO" id="GO:0034755">
    <property type="term" value="P:iron ion transmembrane transport"/>
    <property type="evidence" value="ECO:0007669"/>
    <property type="project" value="TreeGrafter"/>
</dbReference>
<feature type="transmembrane region" description="Helical" evidence="6">
    <location>
        <begin position="359"/>
        <end position="378"/>
    </location>
</feature>
<evidence type="ECO:0000256" key="4">
    <source>
        <dbReference type="ARBA" id="ARBA00023136"/>
    </source>
</evidence>
<gene>
    <name evidence="7" type="ORF">D9758_000055</name>
</gene>
<evidence type="ECO:0000256" key="1">
    <source>
        <dbReference type="ARBA" id="ARBA00004141"/>
    </source>
</evidence>
<feature type="transmembrane region" description="Helical" evidence="6">
    <location>
        <begin position="120"/>
        <end position="147"/>
    </location>
</feature>
<comment type="caution">
    <text evidence="7">The sequence shown here is derived from an EMBL/GenBank/DDBJ whole genome shotgun (WGS) entry which is preliminary data.</text>
</comment>
<accession>A0A8H5H1U9</accession>
<evidence type="ECO:0000313" key="7">
    <source>
        <dbReference type="EMBL" id="KAF5374865.1"/>
    </source>
</evidence>
<evidence type="ECO:0000256" key="3">
    <source>
        <dbReference type="ARBA" id="ARBA00022989"/>
    </source>
</evidence>
<dbReference type="GO" id="GO:0005384">
    <property type="term" value="F:manganese ion transmembrane transporter activity"/>
    <property type="evidence" value="ECO:0007669"/>
    <property type="project" value="TreeGrafter"/>
</dbReference>
<sequence>MSVLNTSKLTNDFQLFQQCLACRLGCVTGIDLASHCRLLLHNCPRHPKLVRRAVLYPLYACAEIAIISTDLAELLGSAVGISLLFPSLPLWAAVLITAADVIVFLFIADPSNGGGRPVRIFEFIIIALVMAVFSCFVVLLVGVRPHWPAVFLGYIPSKDLFKAKPDAVYSAVGILGATIMPHALFLGSYLSTQDRVSKPEENILPPPVTISQGPVSQLKLLVSKLFKVSRAERVASAKDYRSRHGERENNSLLFIQQHLKHGMIDVISSLSLVAFPINSAILILAATVFFNNDLESGTTIGLFDAHELIKSRIGPGSAVVFALALICAGQTSSITATLAGQVVSEGFIEWRVSPFLRRLITRLMGLVPSVVVALAVGRDGIDRLLVASQVILSVVLPFVAFPLIYLSSSTLVMRVRNPDAPSSPLPLSDEVDKDASDDEKAVVQQTPNPISPVESPTDSLVPLPASDEENRAGQVSLTSDVLHVHPQIDTTSNESESSNRSSVVIDTYHRNSESENMHPMPVPIPIPIKDETYLDFAVGRVVMMISYAIWTIILVANVYALVMLGLGQTG</sequence>
<organism evidence="7 8">
    <name type="scientific">Tetrapyrgos nigripes</name>
    <dbReference type="NCBI Taxonomy" id="182062"/>
    <lineage>
        <taxon>Eukaryota</taxon>
        <taxon>Fungi</taxon>
        <taxon>Dikarya</taxon>
        <taxon>Basidiomycota</taxon>
        <taxon>Agaricomycotina</taxon>
        <taxon>Agaricomycetes</taxon>
        <taxon>Agaricomycetidae</taxon>
        <taxon>Agaricales</taxon>
        <taxon>Marasmiineae</taxon>
        <taxon>Marasmiaceae</taxon>
        <taxon>Tetrapyrgos</taxon>
    </lineage>
</organism>
<keyword evidence="4 6" id="KW-0472">Membrane</keyword>
<dbReference type="GO" id="GO:0030026">
    <property type="term" value="P:intracellular manganese ion homeostasis"/>
    <property type="evidence" value="ECO:0007669"/>
    <property type="project" value="TreeGrafter"/>
</dbReference>
<evidence type="ECO:0000256" key="2">
    <source>
        <dbReference type="ARBA" id="ARBA00022692"/>
    </source>
</evidence>
<keyword evidence="3 6" id="KW-1133">Transmembrane helix</keyword>
<keyword evidence="8" id="KW-1185">Reference proteome</keyword>
<feature type="transmembrane region" description="Helical" evidence="6">
    <location>
        <begin position="318"/>
        <end position="339"/>
    </location>
</feature>
<protein>
    <recommendedName>
        <fullName evidence="9">Natural resistance-associated macrophage protein</fullName>
    </recommendedName>
</protein>
<name>A0A8H5H1U9_9AGAR</name>
<feature type="transmembrane region" description="Helical" evidence="6">
    <location>
        <begin position="547"/>
        <end position="567"/>
    </location>
</feature>
<proteinExistence type="predicted"/>
<feature type="region of interest" description="Disordered" evidence="5">
    <location>
        <begin position="417"/>
        <end position="474"/>
    </location>
</feature>
<comment type="subcellular location">
    <subcellularLocation>
        <location evidence="1">Membrane</location>
        <topology evidence="1">Multi-pass membrane protein</topology>
    </subcellularLocation>
</comment>